<sequence length="278" mass="31643">MNSDLERYVKEAKNGNLVALDQLVKQIKDNIYGLAFRMLGHPEDAEDQTHEILIKVITHLSSFREESAFTTWVYRIASNHLISKQIKVKSELTFESFGELIANMTEQAPTLEASDPERSVLLEETRLGCLQAMLSCLDKESRLIFILSESYGVTSQEGAFILDISPDAYRARLSRGKKLLQNFMDQRCGLINKNNPCQCHQPAAIRLQHQSGVKSSISCSAQLSSQKGRAELLAHLKEFEEIERVIAMFRLYPEYRSPDSFSNIVSNLMDSRQYQVFN</sequence>
<evidence type="ECO:0000256" key="1">
    <source>
        <dbReference type="ARBA" id="ARBA00010641"/>
    </source>
</evidence>
<comment type="similarity">
    <text evidence="1">Belongs to the sigma-70 factor family. ECF subfamily.</text>
</comment>
<dbReference type="GO" id="GO:0016987">
    <property type="term" value="F:sigma factor activity"/>
    <property type="evidence" value="ECO:0007669"/>
    <property type="project" value="UniProtKB-KW"/>
</dbReference>
<organism evidence="8 9">
    <name type="scientific">Vibrio ichthyoenteri ATCC 700023</name>
    <dbReference type="NCBI Taxonomy" id="870968"/>
    <lineage>
        <taxon>Bacteria</taxon>
        <taxon>Pseudomonadati</taxon>
        <taxon>Pseudomonadota</taxon>
        <taxon>Gammaproteobacteria</taxon>
        <taxon>Vibrionales</taxon>
        <taxon>Vibrionaceae</taxon>
        <taxon>Vibrio</taxon>
    </lineage>
</organism>
<keyword evidence="9" id="KW-1185">Reference proteome</keyword>
<dbReference type="Pfam" id="PF08281">
    <property type="entry name" value="Sigma70_r4_2"/>
    <property type="match status" value="1"/>
</dbReference>
<feature type="domain" description="RNA polymerase sigma factor 70 region 4 type 2" evidence="7">
    <location>
        <begin position="128"/>
        <end position="180"/>
    </location>
</feature>
<evidence type="ECO:0000259" key="6">
    <source>
        <dbReference type="Pfam" id="PF04542"/>
    </source>
</evidence>
<dbReference type="PANTHER" id="PTHR43133:SF8">
    <property type="entry name" value="RNA POLYMERASE SIGMA FACTOR HI_1459-RELATED"/>
    <property type="match status" value="1"/>
</dbReference>
<evidence type="ECO:0000256" key="3">
    <source>
        <dbReference type="ARBA" id="ARBA00023082"/>
    </source>
</evidence>
<evidence type="ECO:0000259" key="7">
    <source>
        <dbReference type="Pfam" id="PF08281"/>
    </source>
</evidence>
<evidence type="ECO:0000313" key="9">
    <source>
        <dbReference type="Proteomes" id="UP000004605"/>
    </source>
</evidence>
<dbReference type="Gene3D" id="1.10.10.10">
    <property type="entry name" value="Winged helix-like DNA-binding domain superfamily/Winged helix DNA-binding domain"/>
    <property type="match status" value="1"/>
</dbReference>
<dbReference type="RefSeq" id="WP_006714486.1">
    <property type="nucleotide sequence ID" value="NZ_AFWF01000300.1"/>
</dbReference>
<accession>F9S7M8</accession>
<dbReference type="InterPro" id="IPR013324">
    <property type="entry name" value="RNA_pol_sigma_r3/r4-like"/>
</dbReference>
<dbReference type="NCBIfam" id="TIGR02937">
    <property type="entry name" value="sigma70-ECF"/>
    <property type="match status" value="1"/>
</dbReference>
<dbReference type="PANTHER" id="PTHR43133">
    <property type="entry name" value="RNA POLYMERASE ECF-TYPE SIGMA FACTO"/>
    <property type="match status" value="1"/>
</dbReference>
<feature type="domain" description="RNA polymerase sigma-70 region 2" evidence="6">
    <location>
        <begin position="23"/>
        <end position="82"/>
    </location>
</feature>
<dbReference type="InterPro" id="IPR013325">
    <property type="entry name" value="RNA_pol_sigma_r2"/>
</dbReference>
<keyword evidence="4" id="KW-0238">DNA-binding</keyword>
<reference evidence="8 9" key="1">
    <citation type="journal article" date="2012" name="Int. J. Syst. Evol. Microbiol.">
        <title>Vibrio caribbeanicus sp. nov., isolated from the marine sponge Scleritoderma cyanea.</title>
        <authorList>
            <person name="Hoffmann M."/>
            <person name="Monday S.R."/>
            <person name="Allard M.W."/>
            <person name="Strain E.A."/>
            <person name="Whittaker P."/>
            <person name="Naum M."/>
            <person name="McCarthy P.J."/>
            <person name="Lopez J.V."/>
            <person name="Fischer M."/>
            <person name="Brown E.W."/>
        </authorList>
    </citation>
    <scope>NUCLEOTIDE SEQUENCE [LARGE SCALE GENOMIC DNA]</scope>
    <source>
        <strain evidence="8 9">ATCC 700023</strain>
    </source>
</reference>
<dbReference type="Proteomes" id="UP000004605">
    <property type="component" value="Unassembled WGS sequence"/>
</dbReference>
<dbReference type="InterPro" id="IPR013249">
    <property type="entry name" value="RNA_pol_sigma70_r4_t2"/>
</dbReference>
<proteinExistence type="inferred from homology"/>
<dbReference type="GO" id="GO:0006352">
    <property type="term" value="P:DNA-templated transcription initiation"/>
    <property type="evidence" value="ECO:0007669"/>
    <property type="project" value="InterPro"/>
</dbReference>
<dbReference type="InterPro" id="IPR036388">
    <property type="entry name" value="WH-like_DNA-bd_sf"/>
</dbReference>
<keyword evidence="3" id="KW-0731">Sigma factor</keyword>
<dbReference type="SUPFAM" id="SSF88946">
    <property type="entry name" value="Sigma2 domain of RNA polymerase sigma factors"/>
    <property type="match status" value="1"/>
</dbReference>
<dbReference type="InterPro" id="IPR007627">
    <property type="entry name" value="RNA_pol_sigma70_r2"/>
</dbReference>
<keyword evidence="5" id="KW-0804">Transcription</keyword>
<comment type="caution">
    <text evidence="8">The sequence shown here is derived from an EMBL/GenBank/DDBJ whole genome shotgun (WGS) entry which is preliminary data.</text>
</comment>
<dbReference type="AlphaFoldDB" id="F9S7M8"/>
<dbReference type="Pfam" id="PF04542">
    <property type="entry name" value="Sigma70_r2"/>
    <property type="match status" value="1"/>
</dbReference>
<evidence type="ECO:0000256" key="4">
    <source>
        <dbReference type="ARBA" id="ARBA00023125"/>
    </source>
</evidence>
<dbReference type="EMBL" id="AFWF01000300">
    <property type="protein sequence ID" value="EGU31118.1"/>
    <property type="molecule type" value="Genomic_DNA"/>
</dbReference>
<evidence type="ECO:0000256" key="2">
    <source>
        <dbReference type="ARBA" id="ARBA00023015"/>
    </source>
</evidence>
<name>F9S7M8_9VIBR</name>
<evidence type="ECO:0000313" key="8">
    <source>
        <dbReference type="EMBL" id="EGU31118.1"/>
    </source>
</evidence>
<dbReference type="GO" id="GO:0003677">
    <property type="term" value="F:DNA binding"/>
    <property type="evidence" value="ECO:0007669"/>
    <property type="project" value="UniProtKB-KW"/>
</dbReference>
<dbReference type="OrthoDB" id="9782108at2"/>
<protein>
    <submittedName>
        <fullName evidence="8">RNA polymerase sigma factor, sigma-70 family protein</fullName>
    </submittedName>
</protein>
<gene>
    <name evidence="8" type="ORF">VII00023_11044</name>
</gene>
<dbReference type="Gene3D" id="1.10.1740.10">
    <property type="match status" value="1"/>
</dbReference>
<keyword evidence="2" id="KW-0805">Transcription regulation</keyword>
<dbReference type="InterPro" id="IPR039425">
    <property type="entry name" value="RNA_pol_sigma-70-like"/>
</dbReference>
<evidence type="ECO:0000256" key="5">
    <source>
        <dbReference type="ARBA" id="ARBA00023163"/>
    </source>
</evidence>
<dbReference type="InterPro" id="IPR014284">
    <property type="entry name" value="RNA_pol_sigma-70_dom"/>
</dbReference>
<dbReference type="SUPFAM" id="SSF88659">
    <property type="entry name" value="Sigma3 and sigma4 domains of RNA polymerase sigma factors"/>
    <property type="match status" value="1"/>
</dbReference>